<proteinExistence type="predicted"/>
<feature type="transmembrane region" description="Helical" evidence="1">
    <location>
        <begin position="54"/>
        <end position="76"/>
    </location>
</feature>
<dbReference type="EMBL" id="VKAD01000001">
    <property type="protein sequence ID" value="TXR53049.1"/>
    <property type="molecule type" value="Genomic_DNA"/>
</dbReference>
<dbReference type="AlphaFoldDB" id="A0A5C8Z6W5"/>
<reference evidence="2 3" key="1">
    <citation type="submission" date="2019-07" db="EMBL/GenBank/DDBJ databases">
        <title>Reinekea sp. strain SSH23 genome sequencing and assembly.</title>
        <authorList>
            <person name="Kim I."/>
        </authorList>
    </citation>
    <scope>NUCLEOTIDE SEQUENCE [LARGE SCALE GENOMIC DNA]</scope>
    <source>
        <strain evidence="2 3">SSH23</strain>
    </source>
</reference>
<dbReference type="Proteomes" id="UP000321764">
    <property type="component" value="Unassembled WGS sequence"/>
</dbReference>
<feature type="transmembrane region" description="Helical" evidence="1">
    <location>
        <begin position="6"/>
        <end position="23"/>
    </location>
</feature>
<dbReference type="OrthoDB" id="6313712at2"/>
<keyword evidence="1" id="KW-0812">Transmembrane</keyword>
<comment type="caution">
    <text evidence="2">The sequence shown here is derived from an EMBL/GenBank/DDBJ whole genome shotgun (WGS) entry which is preliminary data.</text>
</comment>
<dbReference type="RefSeq" id="WP_147711913.1">
    <property type="nucleotide sequence ID" value="NZ_VKAD01000001.1"/>
</dbReference>
<feature type="transmembrane region" description="Helical" evidence="1">
    <location>
        <begin position="30"/>
        <end position="48"/>
    </location>
</feature>
<keyword evidence="3" id="KW-1185">Reference proteome</keyword>
<evidence type="ECO:0008006" key="4">
    <source>
        <dbReference type="Google" id="ProtNLM"/>
    </source>
</evidence>
<name>A0A5C8Z6W5_9GAMM</name>
<evidence type="ECO:0000313" key="2">
    <source>
        <dbReference type="EMBL" id="TXR53049.1"/>
    </source>
</evidence>
<keyword evidence="1" id="KW-1133">Transmembrane helix</keyword>
<evidence type="ECO:0000256" key="1">
    <source>
        <dbReference type="SAM" id="Phobius"/>
    </source>
</evidence>
<accession>A0A5C8Z6W5</accession>
<sequence length="96" mass="10898">MGAMYYTALVVELLVLLCFEFGYGVEYIGLIIFLHLGILLSLAGFLYPKTQNKLWAYIAMVGFAFFVPVGLLGMIAMRNKIDKYEKEAFLESLENE</sequence>
<organism evidence="2 3">
    <name type="scientific">Reinekea thalattae</name>
    <dbReference type="NCBI Taxonomy" id="2593301"/>
    <lineage>
        <taxon>Bacteria</taxon>
        <taxon>Pseudomonadati</taxon>
        <taxon>Pseudomonadota</taxon>
        <taxon>Gammaproteobacteria</taxon>
        <taxon>Oceanospirillales</taxon>
        <taxon>Saccharospirillaceae</taxon>
        <taxon>Reinekea</taxon>
    </lineage>
</organism>
<keyword evidence="1" id="KW-0472">Membrane</keyword>
<evidence type="ECO:0000313" key="3">
    <source>
        <dbReference type="Proteomes" id="UP000321764"/>
    </source>
</evidence>
<gene>
    <name evidence="2" type="ORF">FME95_00260</name>
</gene>
<protein>
    <recommendedName>
        <fullName evidence="4">DUF3817 domain-containing protein</fullName>
    </recommendedName>
</protein>